<gene>
    <name evidence="8" type="ORF">Bathy06g03000</name>
</gene>
<dbReference type="Gene3D" id="2.60.40.10">
    <property type="entry name" value="Immunoglobulins"/>
    <property type="match status" value="1"/>
</dbReference>
<dbReference type="Pfam" id="PF17791">
    <property type="entry name" value="MG3"/>
    <property type="match status" value="1"/>
</dbReference>
<keyword evidence="3" id="KW-1015">Disulfide bond</keyword>
<dbReference type="eggNOG" id="KOG1366">
    <property type="taxonomic scope" value="Eukaryota"/>
</dbReference>
<dbReference type="InterPro" id="IPR013783">
    <property type="entry name" value="Ig-like_fold"/>
</dbReference>
<dbReference type="Gene3D" id="1.50.10.20">
    <property type="match status" value="1"/>
</dbReference>
<keyword evidence="1 5" id="KW-0732">Signal</keyword>
<keyword evidence="4" id="KW-0472">Membrane</keyword>
<sequence>MRECISTTGCLLLPMLLLLLCVLPDLRMVLMVRGAPVVVVCEQRFHAGQTSKCAYTGVTSAGAEIRFINDEEDDETVKATPVKVVENGVGVVEVEVPLLAQEYVLGMYDGKAKTYKSKTKVTVVSDEDGESLDDVASTRSLVRVETDKPLYAPGQKIKIRTLVADIENTALIKQKDGATVASVEVKDALERTIFKKADCAVDVFGVATAEVAIAKEQPPFGWWTVKAEVEIDDDGSKVVGETGFNVEEYVLPSFDVTFDASSMPLYVLASKSANEFSGKVESAYTYGKAVEGKAKVIIKRPSTSNYYYGGAVGGDVGGGDFVAVEEPAFKPPDEWDSSGSSSGSSGYPNEVSDILYESSWMTLYEGSATFVASISKSMLDQQWSRNLEAYAMVEEAATREIRNSTVLIVPIVREAFTQQTSMIYQSPALKPGLPMKHTIQLASDIPGAFSDTEDLGTLDFTLNINKMNSYSYSGDSNAQTISTRVSSSGALDIEFDAPANDLSCCASYEDETNYFYGSSQKCCLQGANVQLVKNAASRDVVKKILASASDDMSTTELDALVPYLSVYFARDTSSAKASVEVVVINTSCESAEACQFTLASSRSDVAFAYAVVDSEGLGRGVLEAGTTTLSSTETEKTVTMTYGNIASTLSAAVSIAVWSLSGSVYSETYLAGTTSDVFLVPGTSVSVESESEIAFPYDITMNTNVSETNVVATGTDITFTIIGAPDGARSYILAIDEAVVIQSGGNTSALKATTFLSSVYDAKTNTLDASSNTWPCDATYNDNDIKLDRVTIISTAEIASYCDPSSSSNGGFGVGMPEIAFGADIAMDDGAAGQESTTNKAATDVDSASSSPTVRTLFPETWLWESSDSGSFESTAPDSITTWSITAFTSHPTQGISILKTASKMTVFREFFISPKMPYSISRGETVEIVLAVFNYLKDQDMSVSVSAEDVTSGEAVQIGDSKTINVSKNSADSISFEISPTVLGSIKLQFSAIGTTTTSTDSESKEYTDAVEKSIVVNPEGVFKTTTVSKVFRRSAEDASETFTLNAFPNGLSANAIVDTYSSFITVVGDIMGPSIQNINKFVQIPMGCGEQNLLLLAPNVYIAEYLNSANKLTSALKTELSNNVIMGYSRELTYFHPSGGVSAFGPQSDKSASLWLTVFCSKVFASAKRSSESKILDGVSIDATVLKGAVDFIISTQGTNGAFSEPGVVLHSEMQSQSGDKFVLSSYAALSLIETVASIDNPSTKTSAQNSISSALEYVASSLDSVKSAAIAKEPSAVYSVIVSTYAFASACASLSTHCDLANSWITGVLELIGTSEVDGATSYGGVGASNSLRIESTAYVVLIYAKMSDSGNNFCYSALKFLLQNRNEFGGYGSTQDTVVALEALSTYAKLTREASSSGLLVLSFPNEVGAPSFTVDESSFDTFNTAQIAQRGTETFTNPSVSGDVSGSGVAVVSYTVRWYETVDLTEDTSDGLFTIDVTTRVVTTKISSTNRKKRRRLLTPNYSPTSTSSVEDAEMLQMKVCVKKTEITNGADGMALLRVPMFSGFQPVESSIANLDPERKYIKRVEVDPITSTLSLYIENFPLNSNDKLCATFDARRVAEVKNAQDVPGAQISMYYQQDKYRNAVMKSTDLEVGRFPEDDGGGGVKVEPDSAFGFRVTFILASVIALALFAMD</sequence>
<feature type="domain" description="Alpha-macroglobulin receptor-binding" evidence="7">
    <location>
        <begin position="1537"/>
        <end position="1626"/>
    </location>
</feature>
<dbReference type="PANTHER" id="PTHR11412:SF136">
    <property type="entry name" value="CD109 ANTIGEN"/>
    <property type="match status" value="1"/>
</dbReference>
<feature type="domain" description="Alpha-2-macroglobulin" evidence="6">
    <location>
        <begin position="861"/>
        <end position="948"/>
    </location>
</feature>
<evidence type="ECO:0000256" key="1">
    <source>
        <dbReference type="ARBA" id="ARBA00022729"/>
    </source>
</evidence>
<evidence type="ECO:0000256" key="4">
    <source>
        <dbReference type="SAM" id="Phobius"/>
    </source>
</evidence>
<dbReference type="InterPro" id="IPR008930">
    <property type="entry name" value="Terpenoid_cyclase/PrenylTrfase"/>
</dbReference>
<dbReference type="Proteomes" id="UP000198341">
    <property type="component" value="Chromosome 6"/>
</dbReference>
<organism evidence="8 9">
    <name type="scientific">Bathycoccus prasinos</name>
    <dbReference type="NCBI Taxonomy" id="41875"/>
    <lineage>
        <taxon>Eukaryota</taxon>
        <taxon>Viridiplantae</taxon>
        <taxon>Chlorophyta</taxon>
        <taxon>Mamiellophyceae</taxon>
        <taxon>Mamiellales</taxon>
        <taxon>Bathycoccaceae</taxon>
        <taxon>Bathycoccus</taxon>
    </lineage>
</organism>
<dbReference type="PROSITE" id="PS00477">
    <property type="entry name" value="ALPHA_2_MACROGLOBULIN"/>
    <property type="match status" value="1"/>
</dbReference>
<dbReference type="Gene3D" id="2.60.40.690">
    <property type="entry name" value="Alpha-macroglobulin, receptor-binding domain"/>
    <property type="match status" value="1"/>
</dbReference>
<dbReference type="InterPro" id="IPR036595">
    <property type="entry name" value="A-macroglobulin_rcpt-bd_sf"/>
</dbReference>
<dbReference type="Pfam" id="PF07677">
    <property type="entry name" value="A2M_recep"/>
    <property type="match status" value="1"/>
</dbReference>
<dbReference type="GO" id="GO:0004866">
    <property type="term" value="F:endopeptidase inhibitor activity"/>
    <property type="evidence" value="ECO:0007669"/>
    <property type="project" value="InterPro"/>
</dbReference>
<dbReference type="Gene3D" id="2.60.120.1540">
    <property type="match status" value="1"/>
</dbReference>
<keyword evidence="2" id="KW-0882">Thioester bond</keyword>
<feature type="transmembrane region" description="Helical" evidence="4">
    <location>
        <begin position="1658"/>
        <end position="1677"/>
    </location>
</feature>
<dbReference type="SUPFAM" id="SSF49410">
    <property type="entry name" value="Alpha-macroglobulin receptor domain"/>
    <property type="match status" value="1"/>
</dbReference>
<dbReference type="SMART" id="SM01361">
    <property type="entry name" value="A2M_recep"/>
    <property type="match status" value="1"/>
</dbReference>
<dbReference type="SMART" id="SM01419">
    <property type="entry name" value="Thiol-ester_cl"/>
    <property type="match status" value="1"/>
</dbReference>
<feature type="chain" id="PRO_5003917556" evidence="5">
    <location>
        <begin position="35"/>
        <end position="1678"/>
    </location>
</feature>
<evidence type="ECO:0000259" key="6">
    <source>
        <dbReference type="SMART" id="SM01360"/>
    </source>
</evidence>
<dbReference type="GO" id="GO:0005615">
    <property type="term" value="C:extracellular space"/>
    <property type="evidence" value="ECO:0007669"/>
    <property type="project" value="InterPro"/>
</dbReference>
<evidence type="ECO:0000256" key="2">
    <source>
        <dbReference type="ARBA" id="ARBA00022966"/>
    </source>
</evidence>
<evidence type="ECO:0000256" key="5">
    <source>
        <dbReference type="SAM" id="SignalP"/>
    </source>
</evidence>
<dbReference type="InterPro" id="IPR050473">
    <property type="entry name" value="A2M/Complement_sys"/>
</dbReference>
<dbReference type="EMBL" id="FO082273">
    <property type="protein sequence ID" value="CCO17398.1"/>
    <property type="molecule type" value="Genomic_DNA"/>
</dbReference>
<dbReference type="InterPro" id="IPR011626">
    <property type="entry name" value="Alpha-macroglobulin_TED"/>
</dbReference>
<keyword evidence="4" id="KW-1133">Transmembrane helix</keyword>
<name>K8F745_9CHLO</name>
<keyword evidence="9" id="KW-1185">Reference proteome</keyword>
<dbReference type="InterPro" id="IPR019742">
    <property type="entry name" value="MacrogloblnA2_CS"/>
</dbReference>
<dbReference type="GeneID" id="19015280"/>
<dbReference type="Pfam" id="PF07678">
    <property type="entry name" value="TED_complement"/>
    <property type="match status" value="1"/>
</dbReference>
<accession>K8F745</accession>
<evidence type="ECO:0000259" key="7">
    <source>
        <dbReference type="SMART" id="SM01361"/>
    </source>
</evidence>
<dbReference type="InterPro" id="IPR001599">
    <property type="entry name" value="Macroglobln_a2"/>
</dbReference>
<dbReference type="STRING" id="41875.K8F745"/>
<dbReference type="Pfam" id="PF00207">
    <property type="entry name" value="A2M"/>
    <property type="match status" value="1"/>
</dbReference>
<keyword evidence="4" id="KW-0812">Transmembrane</keyword>
<proteinExistence type="predicted"/>
<dbReference type="OrthoDB" id="9998011at2759"/>
<feature type="signal peptide" evidence="5">
    <location>
        <begin position="1"/>
        <end position="34"/>
    </location>
</feature>
<reference evidence="8 9" key="1">
    <citation type="submission" date="2011-10" db="EMBL/GenBank/DDBJ databases">
        <authorList>
            <person name="Genoscope - CEA"/>
        </authorList>
    </citation>
    <scope>NUCLEOTIDE SEQUENCE [LARGE SCALE GENOMIC DNA]</scope>
    <source>
        <strain evidence="8 9">RCC 1105</strain>
    </source>
</reference>
<dbReference type="SUPFAM" id="SSF48239">
    <property type="entry name" value="Terpenoid cyclases/Protein prenyltransferases"/>
    <property type="match status" value="1"/>
</dbReference>
<evidence type="ECO:0000256" key="3">
    <source>
        <dbReference type="ARBA" id="ARBA00023157"/>
    </source>
</evidence>
<dbReference type="SMART" id="SM01360">
    <property type="entry name" value="A2M"/>
    <property type="match status" value="1"/>
</dbReference>
<dbReference type="InterPro" id="IPR009048">
    <property type="entry name" value="A-macroglobulin_rcpt-bd"/>
</dbReference>
<dbReference type="Gene3D" id="2.60.40.1930">
    <property type="match status" value="1"/>
</dbReference>
<dbReference type="PANTHER" id="PTHR11412">
    <property type="entry name" value="MACROGLOBULIN / COMPLEMENT"/>
    <property type="match status" value="1"/>
</dbReference>
<protein>
    <submittedName>
        <fullName evidence="8">Unnamed protein product</fullName>
    </submittedName>
</protein>
<evidence type="ECO:0000313" key="8">
    <source>
        <dbReference type="EMBL" id="CCO17398.1"/>
    </source>
</evidence>
<dbReference type="KEGG" id="bpg:Bathy06g03000"/>
<dbReference type="Gene3D" id="2.20.130.20">
    <property type="match status" value="1"/>
</dbReference>
<evidence type="ECO:0000313" key="9">
    <source>
        <dbReference type="Proteomes" id="UP000198341"/>
    </source>
</evidence>
<dbReference type="Gene3D" id="2.60.40.1940">
    <property type="match status" value="1"/>
</dbReference>
<dbReference type="RefSeq" id="XP_007512798.1">
    <property type="nucleotide sequence ID" value="XM_007512736.1"/>
</dbReference>
<dbReference type="InterPro" id="IPR041555">
    <property type="entry name" value="MG3"/>
</dbReference>
<dbReference type="InterPro" id="IPR047565">
    <property type="entry name" value="Alpha-macroglob_thiol-ester_cl"/>
</dbReference>